<keyword evidence="6" id="KW-0813">Transport</keyword>
<dbReference type="InterPro" id="IPR000425">
    <property type="entry name" value="MIP"/>
</dbReference>
<keyword evidence="3 6" id="KW-0812">Transmembrane</keyword>
<evidence type="ECO:0000256" key="5">
    <source>
        <dbReference type="ARBA" id="ARBA00023136"/>
    </source>
</evidence>
<feature type="compositionally biased region" description="Low complexity" evidence="7">
    <location>
        <begin position="384"/>
        <end position="394"/>
    </location>
</feature>
<proteinExistence type="inferred from homology"/>
<accession>A0A5C5G7Z1</accession>
<dbReference type="EMBL" id="SOZI01000002">
    <property type="protein sequence ID" value="TNY24492.1"/>
    <property type="molecule type" value="Genomic_DNA"/>
</dbReference>
<feature type="transmembrane region" description="Helical" evidence="8">
    <location>
        <begin position="188"/>
        <end position="207"/>
    </location>
</feature>
<dbReference type="Gene3D" id="1.20.1080.10">
    <property type="entry name" value="Glycerol uptake facilitator protein"/>
    <property type="match status" value="1"/>
</dbReference>
<keyword evidence="4 8" id="KW-1133">Transmembrane helix</keyword>
<dbReference type="SUPFAM" id="SSF81338">
    <property type="entry name" value="Aquaporin-like"/>
    <property type="match status" value="1"/>
</dbReference>
<feature type="compositionally biased region" description="Polar residues" evidence="7">
    <location>
        <begin position="408"/>
        <end position="420"/>
    </location>
</feature>
<evidence type="ECO:0000256" key="6">
    <source>
        <dbReference type="RuleBase" id="RU000477"/>
    </source>
</evidence>
<dbReference type="STRING" id="5288.A0A5C5G7Z1"/>
<organism evidence="9 10">
    <name type="scientific">Rhodotorula diobovata</name>
    <dbReference type="NCBI Taxonomy" id="5288"/>
    <lineage>
        <taxon>Eukaryota</taxon>
        <taxon>Fungi</taxon>
        <taxon>Dikarya</taxon>
        <taxon>Basidiomycota</taxon>
        <taxon>Pucciniomycotina</taxon>
        <taxon>Microbotryomycetes</taxon>
        <taxon>Sporidiobolales</taxon>
        <taxon>Sporidiobolaceae</taxon>
        <taxon>Rhodotorula</taxon>
    </lineage>
</organism>
<feature type="region of interest" description="Disordered" evidence="7">
    <location>
        <begin position="374"/>
        <end position="420"/>
    </location>
</feature>
<gene>
    <name evidence="9" type="ORF">DMC30DRAFT_413104</name>
</gene>
<comment type="subcellular location">
    <subcellularLocation>
        <location evidence="1">Membrane</location>
        <topology evidence="1">Multi-pass membrane protein</topology>
    </subcellularLocation>
</comment>
<name>A0A5C5G7Z1_9BASI</name>
<evidence type="ECO:0000256" key="1">
    <source>
        <dbReference type="ARBA" id="ARBA00004141"/>
    </source>
</evidence>
<keyword evidence="10" id="KW-1185">Reference proteome</keyword>
<dbReference type="AlphaFoldDB" id="A0A5C5G7Z1"/>
<evidence type="ECO:0000256" key="4">
    <source>
        <dbReference type="ARBA" id="ARBA00022989"/>
    </source>
</evidence>
<dbReference type="Pfam" id="PF00230">
    <property type="entry name" value="MIP"/>
    <property type="match status" value="1"/>
</dbReference>
<feature type="transmembrane region" description="Helical" evidence="8">
    <location>
        <begin position="219"/>
        <end position="243"/>
    </location>
</feature>
<sequence>MSELPTVQPGSVNVHVPHKHKGGTYLRRHLGIGAHKGDRHAARLLKSHAIAFLGEFAGTTLFCFFAFAGTTVASLPATSVTDSGATANQGAVQPSPNTSSLLYVALSFGFSLAVNIQIFAGVSGGVFNPAVSLGLALIGAHTPVRAIILTVAQCLGSIAGAAITSGLLPGPLNVRTTLVAGTSIVRGLFIEMFLTLLLMLTVLVVTVEKTSIGADAGSVAPVSIGLALFLAELVGVFYTGGSLNPARSLGPDVVIGQFDTYHWIYWLGPALGACVAVAFWKMIRWILFEIGPKAAGTPEASKMLLEGGGGGDAAGNGLEKAQSNGADLGRTTSAASDNRSVVSVVVPPTAEPEDRISMLESSNQRIEAMLRALTSGDGGSHSPGTTAAGSLAASGHRKMSTDAHGTDQLYTVPTTGSSHY</sequence>
<dbReference type="InterPro" id="IPR034294">
    <property type="entry name" value="Aquaporin_transptr"/>
</dbReference>
<feature type="compositionally biased region" description="Polar residues" evidence="7">
    <location>
        <begin position="321"/>
        <end position="341"/>
    </location>
</feature>
<evidence type="ECO:0000256" key="3">
    <source>
        <dbReference type="ARBA" id="ARBA00022692"/>
    </source>
</evidence>
<evidence type="ECO:0000313" key="10">
    <source>
        <dbReference type="Proteomes" id="UP000311382"/>
    </source>
</evidence>
<evidence type="ECO:0000256" key="2">
    <source>
        <dbReference type="ARBA" id="ARBA00006175"/>
    </source>
</evidence>
<keyword evidence="5 8" id="KW-0472">Membrane</keyword>
<feature type="region of interest" description="Disordered" evidence="7">
    <location>
        <begin position="314"/>
        <end position="341"/>
    </location>
</feature>
<feature type="transmembrane region" description="Helical" evidence="8">
    <location>
        <begin position="263"/>
        <end position="283"/>
    </location>
</feature>
<dbReference type="GO" id="GO:0015250">
    <property type="term" value="F:water channel activity"/>
    <property type="evidence" value="ECO:0007669"/>
    <property type="project" value="TreeGrafter"/>
</dbReference>
<dbReference type="Proteomes" id="UP000311382">
    <property type="component" value="Unassembled WGS sequence"/>
</dbReference>
<dbReference type="PANTHER" id="PTHR19139:SF199">
    <property type="entry name" value="MIP17260P"/>
    <property type="match status" value="1"/>
</dbReference>
<dbReference type="OrthoDB" id="3222at2759"/>
<feature type="transmembrane region" description="Helical" evidence="8">
    <location>
        <begin position="147"/>
        <end position="168"/>
    </location>
</feature>
<evidence type="ECO:0000256" key="8">
    <source>
        <dbReference type="SAM" id="Phobius"/>
    </source>
</evidence>
<dbReference type="PRINTS" id="PR00783">
    <property type="entry name" value="MINTRINSICP"/>
</dbReference>
<comment type="caution">
    <text evidence="9">The sequence shown here is derived from an EMBL/GenBank/DDBJ whole genome shotgun (WGS) entry which is preliminary data.</text>
</comment>
<comment type="similarity">
    <text evidence="2 6">Belongs to the MIP/aquaporin (TC 1.A.8) family.</text>
</comment>
<dbReference type="GO" id="GO:0005886">
    <property type="term" value="C:plasma membrane"/>
    <property type="evidence" value="ECO:0007669"/>
    <property type="project" value="TreeGrafter"/>
</dbReference>
<feature type="transmembrane region" description="Helical" evidence="8">
    <location>
        <begin position="49"/>
        <end position="68"/>
    </location>
</feature>
<dbReference type="InterPro" id="IPR023271">
    <property type="entry name" value="Aquaporin-like"/>
</dbReference>
<reference evidence="9 10" key="1">
    <citation type="submission" date="2019-03" db="EMBL/GenBank/DDBJ databases">
        <title>Rhodosporidium diobovatum UCD-FST 08-225 genome sequencing, assembly, and annotation.</title>
        <authorList>
            <person name="Fakankun I.U."/>
            <person name="Fristensky B."/>
            <person name="Levin D.B."/>
        </authorList>
    </citation>
    <scope>NUCLEOTIDE SEQUENCE [LARGE SCALE GENOMIC DNA]</scope>
    <source>
        <strain evidence="9 10">UCD-FST 08-225</strain>
    </source>
</reference>
<evidence type="ECO:0000313" key="9">
    <source>
        <dbReference type="EMBL" id="TNY24492.1"/>
    </source>
</evidence>
<dbReference type="PANTHER" id="PTHR19139">
    <property type="entry name" value="AQUAPORIN TRANSPORTER"/>
    <property type="match status" value="1"/>
</dbReference>
<protein>
    <submittedName>
        <fullName evidence="9">Putative water channel</fullName>
    </submittedName>
</protein>
<evidence type="ECO:0000256" key="7">
    <source>
        <dbReference type="SAM" id="MobiDB-lite"/>
    </source>
</evidence>